<dbReference type="Proteomes" id="UP000568751">
    <property type="component" value="Unassembled WGS sequence"/>
</dbReference>
<feature type="region of interest" description="Disordered" evidence="1">
    <location>
        <begin position="125"/>
        <end position="149"/>
    </location>
</feature>
<evidence type="ECO:0000313" key="3">
    <source>
        <dbReference type="Proteomes" id="UP000568751"/>
    </source>
</evidence>
<proteinExistence type="predicted"/>
<accession>A0A853F582</accession>
<evidence type="ECO:0000313" key="2">
    <source>
        <dbReference type="EMBL" id="NYT28666.1"/>
    </source>
</evidence>
<protein>
    <submittedName>
        <fullName evidence="2">Uncharacterized protein</fullName>
    </submittedName>
</protein>
<comment type="caution">
    <text evidence="2">The sequence shown here is derived from an EMBL/GenBank/DDBJ whole genome shotgun (WGS) entry which is preliminary data.</text>
</comment>
<organism evidence="2 3">
    <name type="scientific">Candidatus Thiodubiliella endoseptemdiera</name>
    <dbReference type="NCBI Taxonomy" id="2738886"/>
    <lineage>
        <taxon>Bacteria</taxon>
        <taxon>Pseudomonadati</taxon>
        <taxon>Pseudomonadota</taxon>
        <taxon>Gammaproteobacteria</taxon>
        <taxon>Candidatus Pseudothioglobaceae</taxon>
        <taxon>Candidatus Thiodubiliella</taxon>
    </lineage>
</organism>
<sequence length="149" mass="16956">MKKIIYKLLGLVVVLVVAVVFFIDSIGKDYAQDYAQKLLKTPVSISQFDSHILDKSLNINFIEVQNPPNFKGKNAFSLDYFSLKIGDISDNLIVIDEIKFDGLKFTLEQNANKVNLTQLLENLKKQNKNTSATTSRPRKPRKTHQNKTL</sequence>
<dbReference type="EMBL" id="JACCHT010000010">
    <property type="protein sequence ID" value="NYT28666.1"/>
    <property type="molecule type" value="Genomic_DNA"/>
</dbReference>
<reference evidence="2 3" key="1">
    <citation type="submission" date="2020-05" db="EMBL/GenBank/DDBJ databases">
        <title>Horizontal transmission and recombination maintain forever young bacterial symbiont genomes.</title>
        <authorList>
            <person name="Russell S.L."/>
            <person name="Pepper-Tunick E."/>
            <person name="Svedberg J."/>
            <person name="Byrne A."/>
            <person name="Ruelas Castillo J."/>
            <person name="Vollmers C."/>
            <person name="Beinart R.A."/>
            <person name="Corbett-Detig R."/>
        </authorList>
    </citation>
    <scope>NUCLEOTIDE SEQUENCE [LARGE SCALE GENOMIC DNA]</scope>
    <source>
        <strain evidence="2">455</strain>
    </source>
</reference>
<feature type="compositionally biased region" description="Basic residues" evidence="1">
    <location>
        <begin position="136"/>
        <end position="149"/>
    </location>
</feature>
<dbReference type="AlphaFoldDB" id="A0A853F582"/>
<name>A0A853F582_9GAMM</name>
<gene>
    <name evidence="2" type="ORF">H0A76_12925</name>
</gene>
<evidence type="ECO:0000256" key="1">
    <source>
        <dbReference type="SAM" id="MobiDB-lite"/>
    </source>
</evidence>